<dbReference type="EMBL" id="AP019416">
    <property type="protein sequence ID" value="BBI54407.1"/>
    <property type="molecule type" value="Genomic_DNA"/>
</dbReference>
<dbReference type="Proteomes" id="UP000289555">
    <property type="component" value="Chromosome"/>
</dbReference>
<evidence type="ECO:0008006" key="5">
    <source>
        <dbReference type="Google" id="ProtNLM"/>
    </source>
</evidence>
<gene>
    <name evidence="3" type="ORF">HORIV_68280</name>
</gene>
<reference evidence="4" key="1">
    <citation type="journal article" date="2019" name="Microbiol. Resour. Announc.">
        <title>Complete Genome Sequence of Halomonas olivaria, a Moderately Halophilic Bacterium Isolated from Olive Processing Effluents, Obtained by Nanopore Sequencing.</title>
        <authorList>
            <person name="Nagata S."/>
            <person name="Ii K.M."/>
            <person name="Tsukimi T."/>
            <person name="Miura M.C."/>
            <person name="Galipon J."/>
            <person name="Arakawa K."/>
        </authorList>
    </citation>
    <scope>NUCLEOTIDE SEQUENCE [LARGE SCALE GENOMIC DNA]</scope>
    <source>
        <strain evidence="4">TYRC17</strain>
    </source>
</reference>
<keyword evidence="2" id="KW-0732">Signal</keyword>
<accession>A0ABM7GUJ6</accession>
<evidence type="ECO:0000313" key="3">
    <source>
        <dbReference type="EMBL" id="BBI54407.1"/>
    </source>
</evidence>
<protein>
    <recommendedName>
        <fullName evidence="5">Mechanosensitive ion channel protein MscS</fullName>
    </recommendedName>
</protein>
<feature type="chain" id="PRO_5045862217" description="Mechanosensitive ion channel protein MscS" evidence="2">
    <location>
        <begin position="28"/>
        <end position="94"/>
    </location>
</feature>
<name>A0ABM7GUJ6_9GAMM</name>
<feature type="region of interest" description="Disordered" evidence="1">
    <location>
        <begin position="29"/>
        <end position="52"/>
    </location>
</feature>
<proteinExistence type="predicted"/>
<evidence type="ECO:0000256" key="2">
    <source>
        <dbReference type="SAM" id="SignalP"/>
    </source>
</evidence>
<feature type="signal peptide" evidence="2">
    <location>
        <begin position="1"/>
        <end position="27"/>
    </location>
</feature>
<sequence>MKPLRLLPWLGVWLLAMIALIATPAMAQSAPSESASADGAASSEEAAPTSYEALASLLENEQSRQELIEMLRNQASSLPDGVANELSGSGGPRQ</sequence>
<keyword evidence="4" id="KW-1185">Reference proteome</keyword>
<organism evidence="3 4">
    <name type="scientific">Vreelandella olivaria</name>
    <dbReference type="NCBI Taxonomy" id="390919"/>
    <lineage>
        <taxon>Bacteria</taxon>
        <taxon>Pseudomonadati</taxon>
        <taxon>Pseudomonadota</taxon>
        <taxon>Gammaproteobacteria</taxon>
        <taxon>Oceanospirillales</taxon>
        <taxon>Halomonadaceae</taxon>
        <taxon>Vreelandella</taxon>
    </lineage>
</organism>
<evidence type="ECO:0000313" key="4">
    <source>
        <dbReference type="Proteomes" id="UP000289555"/>
    </source>
</evidence>
<feature type="compositionally biased region" description="Low complexity" evidence="1">
    <location>
        <begin position="29"/>
        <end position="47"/>
    </location>
</feature>
<evidence type="ECO:0000256" key="1">
    <source>
        <dbReference type="SAM" id="MobiDB-lite"/>
    </source>
</evidence>
<feature type="region of interest" description="Disordered" evidence="1">
    <location>
        <begin position="71"/>
        <end position="94"/>
    </location>
</feature>